<comment type="caution">
    <text evidence="2">The sequence shown here is derived from an EMBL/GenBank/DDBJ whole genome shotgun (WGS) entry which is preliminary data.</text>
</comment>
<dbReference type="RefSeq" id="WP_076110360.1">
    <property type="nucleotide sequence ID" value="NZ_MPTB01000010.1"/>
</dbReference>
<proteinExistence type="predicted"/>
<protein>
    <submittedName>
        <fullName evidence="2">Glycosyl transferase family 2</fullName>
    </submittedName>
</protein>
<evidence type="ECO:0000313" key="2">
    <source>
        <dbReference type="EMBL" id="OMD49117.1"/>
    </source>
</evidence>
<organism evidence="2 3">
    <name type="scientific">Paenibacillus borealis</name>
    <dbReference type="NCBI Taxonomy" id="160799"/>
    <lineage>
        <taxon>Bacteria</taxon>
        <taxon>Bacillati</taxon>
        <taxon>Bacillota</taxon>
        <taxon>Bacilli</taxon>
        <taxon>Bacillales</taxon>
        <taxon>Paenibacillaceae</taxon>
        <taxon>Paenibacillus</taxon>
    </lineage>
</organism>
<dbReference type="SUPFAM" id="SSF53448">
    <property type="entry name" value="Nucleotide-diphospho-sugar transferases"/>
    <property type="match status" value="1"/>
</dbReference>
<feature type="domain" description="Glycosyltransferase 2-like" evidence="1">
    <location>
        <begin position="14"/>
        <end position="122"/>
    </location>
</feature>
<sequence length="238" mass="27651">MISPYLAYEKDAVSVITCTKRRQNMDTLFHNYDRQNYRNKELIVILNHPSLKLSDYIRAALPYPNVRVYSLPGHVSLGSCLNYGVKMARYGLIAKFDDDDYYVPGYLSGSRRSMVDTNADIVGKRAHFMYLNGKKLLLLRYPKRADQYVSQVQGATLLIKRAVLEQVDFPDLNRNECVKFCSRSLRKGFKIYAGSPYNFLAIRRRNSKDHTWIISDRSLLKGNMKVLKVRDVKKYICR</sequence>
<dbReference type="EMBL" id="MPTB01000010">
    <property type="protein sequence ID" value="OMD49117.1"/>
    <property type="molecule type" value="Genomic_DNA"/>
</dbReference>
<keyword evidence="3" id="KW-1185">Reference proteome</keyword>
<accession>A0ABX3HHD0</accession>
<gene>
    <name evidence="2" type="ORF">BSK56_09825</name>
</gene>
<evidence type="ECO:0000259" key="1">
    <source>
        <dbReference type="Pfam" id="PF00535"/>
    </source>
</evidence>
<dbReference type="Gene3D" id="3.90.550.10">
    <property type="entry name" value="Spore Coat Polysaccharide Biosynthesis Protein SpsA, Chain A"/>
    <property type="match status" value="1"/>
</dbReference>
<dbReference type="Pfam" id="PF00535">
    <property type="entry name" value="Glycos_transf_2"/>
    <property type="match status" value="1"/>
</dbReference>
<name>A0ABX3HHD0_PAEBO</name>
<reference evidence="2 3" key="1">
    <citation type="submission" date="2016-10" db="EMBL/GenBank/DDBJ databases">
        <title>Paenibacillus species isolates.</title>
        <authorList>
            <person name="Beno S.M."/>
        </authorList>
    </citation>
    <scope>NUCLEOTIDE SEQUENCE [LARGE SCALE GENOMIC DNA]</scope>
    <source>
        <strain evidence="2 3">FSL H7-0744</strain>
    </source>
</reference>
<dbReference type="GO" id="GO:0016740">
    <property type="term" value="F:transferase activity"/>
    <property type="evidence" value="ECO:0007669"/>
    <property type="project" value="UniProtKB-KW"/>
</dbReference>
<dbReference type="InterPro" id="IPR029044">
    <property type="entry name" value="Nucleotide-diphossugar_trans"/>
</dbReference>
<keyword evidence="2" id="KW-0808">Transferase</keyword>
<dbReference type="CDD" id="cd00761">
    <property type="entry name" value="Glyco_tranf_GTA_type"/>
    <property type="match status" value="1"/>
</dbReference>
<evidence type="ECO:0000313" key="3">
    <source>
        <dbReference type="Proteomes" id="UP000187412"/>
    </source>
</evidence>
<dbReference type="Proteomes" id="UP000187412">
    <property type="component" value="Unassembled WGS sequence"/>
</dbReference>
<dbReference type="InterPro" id="IPR001173">
    <property type="entry name" value="Glyco_trans_2-like"/>
</dbReference>